<protein>
    <recommendedName>
        <fullName evidence="3">Fungal lipase-type domain-containing protein</fullName>
    </recommendedName>
</protein>
<dbReference type="InterPro" id="IPR029058">
    <property type="entry name" value="AB_hydrolase_fold"/>
</dbReference>
<dbReference type="EMBL" id="BSYO01000003">
    <property type="protein sequence ID" value="GMH02327.1"/>
    <property type="molecule type" value="Genomic_DNA"/>
</dbReference>
<dbReference type="CDD" id="cd00519">
    <property type="entry name" value="Lipase_3"/>
    <property type="match status" value="1"/>
</dbReference>
<comment type="caution">
    <text evidence="4">The sequence shown here is derived from an EMBL/GenBank/DDBJ whole genome shotgun (WGS) entry which is preliminary data.</text>
</comment>
<dbReference type="Gene3D" id="3.40.50.1820">
    <property type="entry name" value="alpha/beta hydrolase"/>
    <property type="match status" value="1"/>
</dbReference>
<dbReference type="SUPFAM" id="SSF53474">
    <property type="entry name" value="alpha/beta-Hydrolases"/>
    <property type="match status" value="1"/>
</dbReference>
<dbReference type="InterPro" id="IPR043367">
    <property type="entry name" value="PLIP1/2/3"/>
</dbReference>
<accession>A0AAD3S0V1</accession>
<dbReference type="GO" id="GO:0006629">
    <property type="term" value="P:lipid metabolic process"/>
    <property type="evidence" value="ECO:0007669"/>
    <property type="project" value="InterPro"/>
</dbReference>
<dbReference type="PANTHER" id="PTHR46483:SF4">
    <property type="entry name" value="PHOSPHOLIPASE A1 PLIP2, CHLOROPLASTIC"/>
    <property type="match status" value="1"/>
</dbReference>
<dbReference type="PANTHER" id="PTHR46483">
    <property type="entry name" value="PHOSPHOLIPASE A1 PLIP2, CHLOROPLASTIC"/>
    <property type="match status" value="1"/>
</dbReference>
<evidence type="ECO:0000256" key="2">
    <source>
        <dbReference type="SAM" id="MobiDB-lite"/>
    </source>
</evidence>
<feature type="compositionally biased region" description="Basic and acidic residues" evidence="2">
    <location>
        <begin position="163"/>
        <end position="174"/>
    </location>
</feature>
<dbReference type="Pfam" id="PF01764">
    <property type="entry name" value="Lipase_3"/>
    <property type="match status" value="1"/>
</dbReference>
<feature type="region of interest" description="Disordered" evidence="2">
    <location>
        <begin position="73"/>
        <end position="114"/>
    </location>
</feature>
<dbReference type="GO" id="GO:0008970">
    <property type="term" value="F:phospholipase A1 activity"/>
    <property type="evidence" value="ECO:0007669"/>
    <property type="project" value="InterPro"/>
</dbReference>
<feature type="region of interest" description="Disordered" evidence="2">
    <location>
        <begin position="20"/>
        <end position="45"/>
    </location>
</feature>
<organism evidence="4 5">
    <name type="scientific">Nepenthes gracilis</name>
    <name type="common">Slender pitcher plant</name>
    <dbReference type="NCBI Taxonomy" id="150966"/>
    <lineage>
        <taxon>Eukaryota</taxon>
        <taxon>Viridiplantae</taxon>
        <taxon>Streptophyta</taxon>
        <taxon>Embryophyta</taxon>
        <taxon>Tracheophyta</taxon>
        <taxon>Spermatophyta</taxon>
        <taxon>Magnoliopsida</taxon>
        <taxon>eudicotyledons</taxon>
        <taxon>Gunneridae</taxon>
        <taxon>Pentapetalae</taxon>
        <taxon>Caryophyllales</taxon>
        <taxon>Nepenthaceae</taxon>
        <taxon>Nepenthes</taxon>
    </lineage>
</organism>
<reference evidence="4" key="1">
    <citation type="submission" date="2023-05" db="EMBL/GenBank/DDBJ databases">
        <title>Nepenthes gracilis genome sequencing.</title>
        <authorList>
            <person name="Fukushima K."/>
        </authorList>
    </citation>
    <scope>NUCLEOTIDE SEQUENCE</scope>
    <source>
        <strain evidence="4">SING2019-196</strain>
    </source>
</reference>
<sequence length="755" mass="82852">MVGLCLRTGLVGISSSVFGTDSAEVPPNRSQFSAVGRPPATPNSVSVEKADKTAQLNFSFRYPLLRSLFPGGKQRSKGEVGLDDADLVESKERQGTAGGGGGNGEEGGNILGQSEGDDLNSVLKILHVKSLWSLKQGKGKIGDDEGQELEEREKDEEENAGSDDQKIELPSSRDDSEDAGVCRACYDDDDDDENEVVFDRDSFSKMLKKVSLTEAKLYAQMSYLGNLAYSIPKIKPGNLLKCHGLRYVTSSIDKREQFALDSTKKKEPLVDTETEISSTAPKDTEKRPEGMLKLESQKSEGYQISASAAFQIAASASSYLLTRTRSILPFRQSNDDVGKVMAEGGRERDEVAAGISEMASFMATTDSVTSVIAAREEVKQGVANDLNSISSSPCEWYICDDSQSVTRFFVIQGSESLASWQANLLFEPIQFEGLDVLVHRGIYEAAKGIYQQMLPEVHAHMKSCGSRGKFRFTGHSLGGSISLLINLMLLIRGEVPPSLMLPVIAFGSPCIMYGGDVLLSKLGLPRSHVRVITMHRDIVPRAFSCRYPSHVAEFLKAVNGNFRNHPCLNNQKLLFAPTGDLLILQPDANFSPQHDLLPPGSGLYVLSCTMADAEETEKKLQVAKNVFLNTPHPLQILSDRSAYGNGGTIQRDHDMTSYLKCLHFVIHQELKRVRKAKRELRRKVWWPLMVPHAVDAGAIVRSCSSGLSTADRSHFLSETVRTGSESLKRFSRLVASHHVHLLFVLIGTFAMIGDR</sequence>
<feature type="region of interest" description="Disordered" evidence="2">
    <location>
        <begin position="264"/>
        <end position="288"/>
    </location>
</feature>
<feature type="compositionally biased region" description="Gly residues" evidence="2">
    <location>
        <begin position="96"/>
        <end position="110"/>
    </location>
</feature>
<evidence type="ECO:0000259" key="3">
    <source>
        <dbReference type="Pfam" id="PF01764"/>
    </source>
</evidence>
<dbReference type="Proteomes" id="UP001279734">
    <property type="component" value="Unassembled WGS sequence"/>
</dbReference>
<keyword evidence="5" id="KW-1185">Reference proteome</keyword>
<feature type="domain" description="Fungal lipase-type" evidence="3">
    <location>
        <begin position="409"/>
        <end position="545"/>
    </location>
</feature>
<proteinExistence type="predicted"/>
<evidence type="ECO:0000313" key="5">
    <source>
        <dbReference type="Proteomes" id="UP001279734"/>
    </source>
</evidence>
<name>A0AAD3S0V1_NEPGR</name>
<evidence type="ECO:0000256" key="1">
    <source>
        <dbReference type="ARBA" id="ARBA00022801"/>
    </source>
</evidence>
<dbReference type="InterPro" id="IPR002921">
    <property type="entry name" value="Fungal_lipase-type"/>
</dbReference>
<dbReference type="AlphaFoldDB" id="A0AAD3S0V1"/>
<gene>
    <name evidence="4" type="ORF">Nepgr_004166</name>
</gene>
<keyword evidence="1" id="KW-0378">Hydrolase</keyword>
<evidence type="ECO:0000313" key="4">
    <source>
        <dbReference type="EMBL" id="GMH02327.1"/>
    </source>
</evidence>
<feature type="region of interest" description="Disordered" evidence="2">
    <location>
        <begin position="137"/>
        <end position="180"/>
    </location>
</feature>
<feature type="compositionally biased region" description="Acidic residues" evidence="2">
    <location>
        <begin position="144"/>
        <end position="161"/>
    </location>
</feature>